<dbReference type="STRING" id="1499967.U27_02580"/>
<protein>
    <submittedName>
        <fullName evidence="1">Uncharacterized protein</fullName>
    </submittedName>
</protein>
<accession>A0A081CAZ6</accession>
<organism evidence="1 2">
    <name type="scientific">Vecturithrix granuli</name>
    <dbReference type="NCBI Taxonomy" id="1499967"/>
    <lineage>
        <taxon>Bacteria</taxon>
        <taxon>Candidatus Moduliflexota</taxon>
        <taxon>Candidatus Vecturitrichia</taxon>
        <taxon>Candidatus Vecturitrichales</taxon>
        <taxon>Candidatus Vecturitrichaceae</taxon>
        <taxon>Candidatus Vecturithrix</taxon>
    </lineage>
</organism>
<name>A0A081CAZ6_VECG1</name>
<evidence type="ECO:0000313" key="2">
    <source>
        <dbReference type="Proteomes" id="UP000030661"/>
    </source>
</evidence>
<evidence type="ECO:0000313" key="1">
    <source>
        <dbReference type="EMBL" id="GAK61751.1"/>
    </source>
</evidence>
<dbReference type="AlphaFoldDB" id="A0A081CAZ6"/>
<reference evidence="1 2" key="1">
    <citation type="journal article" date="2015" name="PeerJ">
        <title>First genomic representation of candidate bacterial phylum KSB3 points to enhanced environmental sensing as a trigger of wastewater bulking.</title>
        <authorList>
            <person name="Sekiguchi Y."/>
            <person name="Ohashi A."/>
            <person name="Parks D.H."/>
            <person name="Yamauchi T."/>
            <person name="Tyson G.W."/>
            <person name="Hugenholtz P."/>
        </authorList>
    </citation>
    <scope>NUCLEOTIDE SEQUENCE [LARGE SCALE GENOMIC DNA]</scope>
</reference>
<gene>
    <name evidence="1" type="ORF">U27_02580</name>
</gene>
<keyword evidence="2" id="KW-1185">Reference proteome</keyword>
<dbReference type="Proteomes" id="UP000030661">
    <property type="component" value="Unassembled WGS sequence"/>
</dbReference>
<dbReference type="EMBL" id="DF820483">
    <property type="protein sequence ID" value="GAK61751.1"/>
    <property type="molecule type" value="Genomic_DNA"/>
</dbReference>
<dbReference type="HOGENOM" id="CLU_2987322_0_0_0"/>
<proteinExistence type="predicted"/>
<sequence length="57" mass="6721">MTKWQITRPNVISPVEVDAEYITEIDGTLFFCERDSEYVAIFARSEWSYVTQVKNDK</sequence>